<evidence type="ECO:0000256" key="5">
    <source>
        <dbReference type="ARBA" id="ARBA00022023"/>
    </source>
</evidence>
<protein>
    <recommendedName>
        <fullName evidence="5">Adenine DNA glycosylase</fullName>
        <ecNumber evidence="4">3.2.2.31</ecNumber>
    </recommendedName>
</protein>
<keyword evidence="10" id="KW-0408">Iron</keyword>
<dbReference type="NCBIfam" id="TIGR01084">
    <property type="entry name" value="mutY"/>
    <property type="match status" value="1"/>
</dbReference>
<sequence>MILTDLINSDAVLEWYHQHGRHDLPWQHDTSPYRVWVSEIMLQQTQVSTVIGYYQRFMARFPDVRALAAAPPDEVLHLWTGLGYYARARNLHKTAQMVCEQHDGEFPQDIDALIALPGIGRSTAGAIQALAMGQRGVILDGNVKRVLCRYHAIQRWSGETQTLAQLWQIAGDTTPQQQVAAYTQAMMDLGATVCTRSKPDCPRCPLQTGCQALRLGIATQLPVSKPRKTLPKKQTYMILLYQDDGTVMLQQRQSTGLWGGLWSLPECSDDEALSAWLQRYGGERADQWPTLRHTFSHFHLDITPVLVRAGDAGSCLDSAGSLWYPLDHSLKLGLAAPVKKLLDRFAGQQREHLLTLQAATPLTSGQQD</sequence>
<evidence type="ECO:0000256" key="9">
    <source>
        <dbReference type="ARBA" id="ARBA00022801"/>
    </source>
</evidence>
<dbReference type="SMART" id="SM00478">
    <property type="entry name" value="ENDO3c"/>
    <property type="match status" value="1"/>
</dbReference>
<comment type="catalytic activity">
    <reaction evidence="1">
        <text>Hydrolyzes free adenine bases from 7,8-dihydro-8-oxoguanine:adenine mismatched double-stranded DNA, leaving an apurinic site.</text>
        <dbReference type="EC" id="3.2.2.31"/>
    </reaction>
</comment>
<dbReference type="EC" id="3.2.2.31" evidence="4"/>
<evidence type="ECO:0000259" key="14">
    <source>
        <dbReference type="SMART" id="SM00478"/>
    </source>
</evidence>
<dbReference type="AlphaFoldDB" id="A0A0F9Z4M4"/>
<accession>A0A0F9Z4M4</accession>
<dbReference type="InterPro" id="IPR029119">
    <property type="entry name" value="MutY_C"/>
</dbReference>
<evidence type="ECO:0000256" key="13">
    <source>
        <dbReference type="ARBA" id="ARBA00023295"/>
    </source>
</evidence>
<evidence type="ECO:0000256" key="6">
    <source>
        <dbReference type="ARBA" id="ARBA00022485"/>
    </source>
</evidence>
<dbReference type="GO" id="GO:0051539">
    <property type="term" value="F:4 iron, 4 sulfur cluster binding"/>
    <property type="evidence" value="ECO:0007669"/>
    <property type="project" value="UniProtKB-KW"/>
</dbReference>
<keyword evidence="13" id="KW-0326">Glycosidase</keyword>
<dbReference type="GO" id="GO:0035485">
    <property type="term" value="F:adenine/guanine mispair binding"/>
    <property type="evidence" value="ECO:0007669"/>
    <property type="project" value="TreeGrafter"/>
</dbReference>
<evidence type="ECO:0000313" key="15">
    <source>
        <dbReference type="EMBL" id="KKO12174.1"/>
    </source>
</evidence>
<evidence type="ECO:0000256" key="3">
    <source>
        <dbReference type="ARBA" id="ARBA00008343"/>
    </source>
</evidence>
<name>A0A0F9Z4M4_9ZZZZ</name>
<feature type="domain" description="HhH-GPD" evidence="14">
    <location>
        <begin position="41"/>
        <end position="192"/>
    </location>
</feature>
<dbReference type="PROSITE" id="PS01155">
    <property type="entry name" value="ENDONUCLEASE_III_2"/>
    <property type="match status" value="1"/>
</dbReference>
<dbReference type="InterPro" id="IPR015797">
    <property type="entry name" value="NUDIX_hydrolase-like_dom_sf"/>
</dbReference>
<dbReference type="GO" id="GO:0034039">
    <property type="term" value="F:8-oxo-7,8-dihydroguanine DNA N-glycosylase activity"/>
    <property type="evidence" value="ECO:0007669"/>
    <property type="project" value="TreeGrafter"/>
</dbReference>
<evidence type="ECO:0000256" key="12">
    <source>
        <dbReference type="ARBA" id="ARBA00023204"/>
    </source>
</evidence>
<dbReference type="InterPro" id="IPR003265">
    <property type="entry name" value="HhH-GPD_domain"/>
</dbReference>
<dbReference type="Pfam" id="PF00633">
    <property type="entry name" value="HHH"/>
    <property type="match status" value="1"/>
</dbReference>
<organism evidence="15">
    <name type="scientific">marine sediment metagenome</name>
    <dbReference type="NCBI Taxonomy" id="412755"/>
    <lineage>
        <taxon>unclassified sequences</taxon>
        <taxon>metagenomes</taxon>
        <taxon>ecological metagenomes</taxon>
    </lineage>
</organism>
<evidence type="ECO:0000256" key="11">
    <source>
        <dbReference type="ARBA" id="ARBA00023014"/>
    </source>
</evidence>
<dbReference type="InterPro" id="IPR011257">
    <property type="entry name" value="DNA_glycosylase"/>
</dbReference>
<dbReference type="InterPro" id="IPR005760">
    <property type="entry name" value="A/G_AdeGlyc_MutY"/>
</dbReference>
<dbReference type="CDD" id="cd03431">
    <property type="entry name" value="NUDIX_DNA_Glycosylase_C-MutY"/>
    <property type="match status" value="1"/>
</dbReference>
<keyword evidence="7" id="KW-0479">Metal-binding</keyword>
<comment type="caution">
    <text evidence="15">The sequence shown here is derived from an EMBL/GenBank/DDBJ whole genome shotgun (WGS) entry which is preliminary data.</text>
</comment>
<dbReference type="SUPFAM" id="SSF48150">
    <property type="entry name" value="DNA-glycosylase"/>
    <property type="match status" value="1"/>
</dbReference>
<comment type="cofactor">
    <cofactor evidence="2">
        <name>[4Fe-4S] cluster</name>
        <dbReference type="ChEBI" id="CHEBI:49883"/>
    </cofactor>
</comment>
<keyword evidence="11" id="KW-0411">Iron-sulfur</keyword>
<dbReference type="PANTHER" id="PTHR42944:SF1">
    <property type="entry name" value="ADENINE DNA GLYCOSYLASE"/>
    <property type="match status" value="1"/>
</dbReference>
<proteinExistence type="inferred from homology"/>
<dbReference type="GO" id="GO:0006284">
    <property type="term" value="P:base-excision repair"/>
    <property type="evidence" value="ECO:0007669"/>
    <property type="project" value="InterPro"/>
</dbReference>
<evidence type="ECO:0000256" key="2">
    <source>
        <dbReference type="ARBA" id="ARBA00001966"/>
    </source>
</evidence>
<dbReference type="SUPFAM" id="SSF55811">
    <property type="entry name" value="Nudix"/>
    <property type="match status" value="1"/>
</dbReference>
<keyword evidence="6" id="KW-0004">4Fe-4S</keyword>
<dbReference type="GO" id="GO:0046872">
    <property type="term" value="F:metal ion binding"/>
    <property type="evidence" value="ECO:0007669"/>
    <property type="project" value="UniProtKB-KW"/>
</dbReference>
<dbReference type="Pfam" id="PF14815">
    <property type="entry name" value="NUDIX_4"/>
    <property type="match status" value="1"/>
</dbReference>
<dbReference type="NCBIfam" id="NF008132">
    <property type="entry name" value="PRK10880.1"/>
    <property type="match status" value="1"/>
</dbReference>
<dbReference type="FunFam" id="1.10.340.30:FF:000002">
    <property type="entry name" value="Adenine DNA glycosylase"/>
    <property type="match status" value="1"/>
</dbReference>
<dbReference type="InterPro" id="IPR023170">
    <property type="entry name" value="HhH_base_excis_C"/>
</dbReference>
<dbReference type="Pfam" id="PF00730">
    <property type="entry name" value="HhH-GPD"/>
    <property type="match status" value="1"/>
</dbReference>
<evidence type="ECO:0000256" key="1">
    <source>
        <dbReference type="ARBA" id="ARBA00000843"/>
    </source>
</evidence>
<evidence type="ECO:0000256" key="8">
    <source>
        <dbReference type="ARBA" id="ARBA00022763"/>
    </source>
</evidence>
<gene>
    <name evidence="15" type="ORF">LCGC14_0001830</name>
</gene>
<evidence type="ECO:0000256" key="10">
    <source>
        <dbReference type="ARBA" id="ARBA00023004"/>
    </source>
</evidence>
<evidence type="ECO:0000256" key="7">
    <source>
        <dbReference type="ARBA" id="ARBA00022723"/>
    </source>
</evidence>
<dbReference type="Gene3D" id="3.90.79.10">
    <property type="entry name" value="Nucleoside Triphosphate Pyrophosphohydrolase"/>
    <property type="match status" value="1"/>
</dbReference>
<dbReference type="Gene3D" id="1.10.340.30">
    <property type="entry name" value="Hypothetical protein, domain 2"/>
    <property type="match status" value="1"/>
</dbReference>
<dbReference type="PANTHER" id="PTHR42944">
    <property type="entry name" value="ADENINE DNA GLYCOSYLASE"/>
    <property type="match status" value="1"/>
</dbReference>
<dbReference type="GO" id="GO:0032357">
    <property type="term" value="F:oxidized purine DNA binding"/>
    <property type="evidence" value="ECO:0007669"/>
    <property type="project" value="TreeGrafter"/>
</dbReference>
<dbReference type="InterPro" id="IPR000445">
    <property type="entry name" value="HhH_motif"/>
</dbReference>
<keyword evidence="12" id="KW-0234">DNA repair</keyword>
<dbReference type="Gene3D" id="1.10.1670.10">
    <property type="entry name" value="Helix-hairpin-Helix base-excision DNA repair enzymes (C-terminal)"/>
    <property type="match status" value="1"/>
</dbReference>
<keyword evidence="8" id="KW-0227">DNA damage</keyword>
<dbReference type="InterPro" id="IPR004036">
    <property type="entry name" value="Endonuclease-III-like_CS2"/>
</dbReference>
<evidence type="ECO:0000256" key="4">
    <source>
        <dbReference type="ARBA" id="ARBA00012045"/>
    </source>
</evidence>
<reference evidence="15" key="1">
    <citation type="journal article" date="2015" name="Nature">
        <title>Complex archaea that bridge the gap between prokaryotes and eukaryotes.</title>
        <authorList>
            <person name="Spang A."/>
            <person name="Saw J.H."/>
            <person name="Jorgensen S.L."/>
            <person name="Zaremba-Niedzwiedzka K."/>
            <person name="Martijn J."/>
            <person name="Lind A.E."/>
            <person name="van Eijk R."/>
            <person name="Schleper C."/>
            <person name="Guy L."/>
            <person name="Ettema T.J."/>
        </authorList>
    </citation>
    <scope>NUCLEOTIDE SEQUENCE</scope>
</reference>
<dbReference type="EMBL" id="LAZR01000001">
    <property type="protein sequence ID" value="KKO12174.1"/>
    <property type="molecule type" value="Genomic_DNA"/>
</dbReference>
<dbReference type="CDD" id="cd00056">
    <property type="entry name" value="ENDO3c"/>
    <property type="match status" value="1"/>
</dbReference>
<keyword evidence="9" id="KW-0378">Hydrolase</keyword>
<comment type="similarity">
    <text evidence="3">Belongs to the Nth/MutY family.</text>
</comment>
<dbReference type="InterPro" id="IPR044298">
    <property type="entry name" value="MIG/MutY"/>
</dbReference>
<dbReference type="GO" id="GO:0000701">
    <property type="term" value="F:purine-specific mismatch base pair DNA N-glycosylase activity"/>
    <property type="evidence" value="ECO:0007669"/>
    <property type="project" value="UniProtKB-EC"/>
</dbReference>
<dbReference type="GO" id="GO:0006298">
    <property type="term" value="P:mismatch repair"/>
    <property type="evidence" value="ECO:0007669"/>
    <property type="project" value="TreeGrafter"/>
</dbReference>